<dbReference type="PANTHER" id="PTHR12634:SF8">
    <property type="entry name" value="FIERY MOUNTAIN, ISOFORM D"/>
    <property type="match status" value="1"/>
</dbReference>
<feature type="compositionally biased region" description="Acidic residues" evidence="3">
    <location>
        <begin position="588"/>
        <end position="609"/>
    </location>
</feature>
<sequence length="633" mass="72625">MSDHNDEFFDEEEEELHENEAFTSIWDLVPGYTQSPLDSMLENEENTTLEQVLDEDTIIQELKSANHKVIAFLSKDENIDKLIQYIITEEYLQPGQTLTSADLEREEEESLKRTYKYPFITSEIFNCENEEIIIPIVKTKERTINLFSYLLNKDENKTPKNPSLSQYFVKAVSTLLQKYYKDIVDSLMDKHSEEFNILKLFFTEHIGLCDMDSLILRVLGFETSEDSFDQDAFGGFATQQRIRELFLMKQRGNDQELQQKRKQVREWALNNNFFDLILKKLEQSLDNEEVQRNTFSLLSQIVEKGYNNSNELTITLLSEKHLNTILDIIFKNLNSTILVHAIPFLRVVISANEDSEESDADESDDETVNRGSSHIFISKVIPIILSRTKQFLSLLNDTEFVSNISKLELSHAVLDPPLGETRLKIVEHLLTIFKVTQSNTEYQKELASLGVMGVLIDLFFKYEFNSMLHCLVFDMIKIVLTGTNSEMKMSLLVDTELCQKILKAHEKNKAVIQKPKGASLGLMGFVIEISNLLKKLSEINPDIAKHLSSIEGWKEFTSGFLQERNIQNEKQLGGPVPIGTFGGASYMGEDDDDDDYGYDEDDSSDSDEEVIVRRGSDSDSDEDDDGEVIRKHY</sequence>
<accession>D2VLD0</accession>
<evidence type="ECO:0000256" key="2">
    <source>
        <dbReference type="ARBA" id="ARBA00023306"/>
    </source>
</evidence>
<dbReference type="Pfam" id="PF04499">
    <property type="entry name" value="SAPS"/>
    <property type="match status" value="1"/>
</dbReference>
<proteinExistence type="inferred from homology"/>
<evidence type="ECO:0000256" key="3">
    <source>
        <dbReference type="SAM" id="MobiDB-lite"/>
    </source>
</evidence>
<evidence type="ECO:0000313" key="5">
    <source>
        <dbReference type="Proteomes" id="UP000006671"/>
    </source>
</evidence>
<keyword evidence="2" id="KW-0131">Cell cycle</keyword>
<dbReference type="GO" id="GO:0019903">
    <property type="term" value="F:protein phosphatase binding"/>
    <property type="evidence" value="ECO:0007669"/>
    <property type="project" value="InterPro"/>
</dbReference>
<dbReference type="KEGG" id="ngr:NAEGRDRAFT_80431"/>
<dbReference type="OMA" id="MTQISNY"/>
<dbReference type="VEuPathDB" id="AmoebaDB:NAEGRDRAFT_80431"/>
<dbReference type="eggNOG" id="KOG2073">
    <property type="taxonomic scope" value="Eukaryota"/>
</dbReference>
<evidence type="ECO:0000256" key="1">
    <source>
        <dbReference type="ARBA" id="ARBA00006180"/>
    </source>
</evidence>
<dbReference type="STRING" id="5762.D2VLD0"/>
<keyword evidence="5" id="KW-1185">Reference proteome</keyword>
<gene>
    <name evidence="4" type="ORF">NAEGRDRAFT_80431</name>
</gene>
<reference evidence="4 5" key="1">
    <citation type="journal article" date="2010" name="Cell">
        <title>The genome of Naegleria gruberi illuminates early eukaryotic versatility.</title>
        <authorList>
            <person name="Fritz-Laylin L.K."/>
            <person name="Prochnik S.E."/>
            <person name="Ginger M.L."/>
            <person name="Dacks J.B."/>
            <person name="Carpenter M.L."/>
            <person name="Field M.C."/>
            <person name="Kuo A."/>
            <person name="Paredez A."/>
            <person name="Chapman J."/>
            <person name="Pham J."/>
            <person name="Shu S."/>
            <person name="Neupane R."/>
            <person name="Cipriano M."/>
            <person name="Mancuso J."/>
            <person name="Tu H."/>
            <person name="Salamov A."/>
            <person name="Lindquist E."/>
            <person name="Shapiro H."/>
            <person name="Lucas S."/>
            <person name="Grigoriev I.V."/>
            <person name="Cande W.Z."/>
            <person name="Fulton C."/>
            <person name="Rokhsar D.S."/>
            <person name="Dawson S.C."/>
        </authorList>
    </citation>
    <scope>NUCLEOTIDE SEQUENCE [LARGE SCALE GENOMIC DNA]</scope>
    <source>
        <strain evidence="4 5">NEG-M</strain>
    </source>
</reference>
<name>D2VLD0_NAEGR</name>
<dbReference type="InterPro" id="IPR007587">
    <property type="entry name" value="SAPS"/>
</dbReference>
<dbReference type="OrthoDB" id="295029at2759"/>
<dbReference type="GO" id="GO:0019888">
    <property type="term" value="F:protein phosphatase regulator activity"/>
    <property type="evidence" value="ECO:0007669"/>
    <property type="project" value="TreeGrafter"/>
</dbReference>
<dbReference type="FunCoup" id="D2VLD0">
    <property type="interactions" value="418"/>
</dbReference>
<dbReference type="RefSeq" id="XP_002675031.1">
    <property type="nucleotide sequence ID" value="XM_002674985.1"/>
</dbReference>
<dbReference type="AlphaFoldDB" id="D2VLD0"/>
<dbReference type="GeneID" id="8851931"/>
<organism evidence="5">
    <name type="scientific">Naegleria gruberi</name>
    <name type="common">Amoeba</name>
    <dbReference type="NCBI Taxonomy" id="5762"/>
    <lineage>
        <taxon>Eukaryota</taxon>
        <taxon>Discoba</taxon>
        <taxon>Heterolobosea</taxon>
        <taxon>Tetramitia</taxon>
        <taxon>Eutetramitia</taxon>
        <taxon>Vahlkampfiidae</taxon>
        <taxon>Naegleria</taxon>
    </lineage>
</organism>
<feature type="region of interest" description="Disordered" evidence="3">
    <location>
        <begin position="568"/>
        <end position="633"/>
    </location>
</feature>
<comment type="similarity">
    <text evidence="1">Belongs to the SAPS family.</text>
</comment>
<dbReference type="EMBL" id="GG738880">
    <property type="protein sequence ID" value="EFC42287.1"/>
    <property type="molecule type" value="Genomic_DNA"/>
</dbReference>
<protein>
    <submittedName>
        <fullName evidence="4">Predicted protein</fullName>
    </submittedName>
</protein>
<dbReference type="Proteomes" id="UP000006671">
    <property type="component" value="Unassembled WGS sequence"/>
</dbReference>
<dbReference type="PANTHER" id="PTHR12634">
    <property type="entry name" value="SIT4 YEAST -ASSOCIATING PROTEIN-RELATED"/>
    <property type="match status" value="1"/>
</dbReference>
<dbReference type="InParanoid" id="D2VLD0"/>
<evidence type="ECO:0000313" key="4">
    <source>
        <dbReference type="EMBL" id="EFC42287.1"/>
    </source>
</evidence>